<evidence type="ECO:0000259" key="2">
    <source>
        <dbReference type="Pfam" id="PF17728"/>
    </source>
</evidence>
<reference evidence="3 4" key="1">
    <citation type="submission" date="2016-10" db="EMBL/GenBank/DDBJ databases">
        <authorList>
            <person name="de Groot N.N."/>
        </authorList>
    </citation>
    <scope>NUCLEOTIDE SEQUENCE [LARGE SCALE GENOMIC DNA]</scope>
    <source>
        <strain evidence="3 4">KPR-7B</strain>
    </source>
</reference>
<dbReference type="Gene3D" id="3.40.1350.80">
    <property type="match status" value="1"/>
</dbReference>
<dbReference type="InterPro" id="IPR041962">
    <property type="entry name" value="BsuBI/PstI_N_sf"/>
</dbReference>
<dbReference type="AlphaFoldDB" id="A0A1G9WBF3"/>
<sequence length="312" mass="35128">MSTIQEAQAILRAFDFDRQRTNEQAGRTLLALAGLDENSAWADATNKRMGVRQILDWMRGPLHHPIAENTRETIRRFVLHQFVDAGFCLHNDDDPSRATNSSKNNYRLNPEALLTIRLYGTPDFGPAIEEYVAEAGSLAAKYQAARDLARIPVTTPEGDTFTLKAGGQNVLIKAMVEEFCAYFVPGGEVLYVGDADEKLATFERERLAALGVNVDEHGKMPDLVVYQPDKNWLFLMEAASTHGPVDHIRYSELSSLFSRSTADLVYVSCFPDRSVMRRFLPDLAWETEVWLASEPTHMIHLNGEKFLGPYHH</sequence>
<dbReference type="EMBL" id="FNHU01000007">
    <property type="protein sequence ID" value="SDM81647.1"/>
    <property type="molecule type" value="Genomic_DNA"/>
</dbReference>
<dbReference type="Proteomes" id="UP000199671">
    <property type="component" value="Unassembled WGS sequence"/>
</dbReference>
<protein>
    <submittedName>
        <fullName evidence="3">Type II restriction enzyme</fullName>
    </submittedName>
</protein>
<accession>A0A1G9WBF3</accession>
<dbReference type="OrthoDB" id="9798907at2"/>
<dbReference type="RefSeq" id="WP_092610201.1">
    <property type="nucleotide sequence ID" value="NZ_FNHU01000007.1"/>
</dbReference>
<dbReference type="Pfam" id="PF06616">
    <property type="entry name" value="BsuBI_PstI_RE"/>
    <property type="match status" value="1"/>
</dbReference>
<dbReference type="GO" id="GO:0009036">
    <property type="term" value="F:type II site-specific deoxyribonuclease activity"/>
    <property type="evidence" value="ECO:0007669"/>
    <property type="project" value="InterPro"/>
</dbReference>
<evidence type="ECO:0000313" key="3">
    <source>
        <dbReference type="EMBL" id="SDM81647.1"/>
    </source>
</evidence>
<organism evidence="3 4">
    <name type="scientific">Actinomyces ruminicola</name>
    <dbReference type="NCBI Taxonomy" id="332524"/>
    <lineage>
        <taxon>Bacteria</taxon>
        <taxon>Bacillati</taxon>
        <taxon>Actinomycetota</taxon>
        <taxon>Actinomycetes</taxon>
        <taxon>Actinomycetales</taxon>
        <taxon>Actinomycetaceae</taxon>
        <taxon>Actinomyces</taxon>
    </lineage>
</organism>
<dbReference type="InterPro" id="IPR041963">
    <property type="entry name" value="BsuBI/PstI_C_sf"/>
</dbReference>
<dbReference type="InterPro" id="IPR009528">
    <property type="entry name" value="Restrct_endonuc_II_BsuBI_C"/>
</dbReference>
<evidence type="ECO:0000313" key="4">
    <source>
        <dbReference type="Proteomes" id="UP000199671"/>
    </source>
</evidence>
<proteinExistence type="predicted"/>
<dbReference type="GO" id="GO:0009307">
    <property type="term" value="P:DNA restriction-modification system"/>
    <property type="evidence" value="ECO:0007669"/>
    <property type="project" value="InterPro"/>
</dbReference>
<dbReference type="GO" id="GO:0003677">
    <property type="term" value="F:DNA binding"/>
    <property type="evidence" value="ECO:0007669"/>
    <property type="project" value="InterPro"/>
</dbReference>
<dbReference type="GO" id="GO:0000287">
    <property type="term" value="F:magnesium ion binding"/>
    <property type="evidence" value="ECO:0007669"/>
    <property type="project" value="InterPro"/>
</dbReference>
<feature type="domain" description="BsuBI/PstI restriction endonuclease" evidence="1">
    <location>
        <begin position="151"/>
        <end position="304"/>
    </location>
</feature>
<gene>
    <name evidence="3" type="ORF">SAMN04487766_10761</name>
</gene>
<dbReference type="Pfam" id="PF17728">
    <property type="entry name" value="BsuBI_PstI_RE_N"/>
    <property type="match status" value="1"/>
</dbReference>
<name>A0A1G9WBF3_9ACTO</name>
<dbReference type="Gene3D" id="1.10.10.1820">
    <property type="entry name" value="BsuBI/PstI restriction endonuclease-like"/>
    <property type="match status" value="1"/>
</dbReference>
<feature type="domain" description="BsuBI/PstI restriction endonuclease HTH" evidence="2">
    <location>
        <begin position="2"/>
        <end position="139"/>
    </location>
</feature>
<dbReference type="InterPro" id="IPR041454">
    <property type="entry name" value="BsuBI/PstI_N"/>
</dbReference>
<evidence type="ECO:0000259" key="1">
    <source>
        <dbReference type="Pfam" id="PF06616"/>
    </source>
</evidence>